<evidence type="ECO:0000256" key="1">
    <source>
        <dbReference type="ARBA" id="ARBA00007905"/>
    </source>
</evidence>
<dbReference type="SMART" id="SM00324">
    <property type="entry name" value="RhoGAP"/>
    <property type="match status" value="1"/>
</dbReference>
<dbReference type="PANTHER" id="PTHR43827">
    <property type="entry name" value="2,5-DIKETO-D-GLUCONIC ACID REDUCTASE"/>
    <property type="match status" value="1"/>
</dbReference>
<dbReference type="Gene3D" id="1.10.555.10">
    <property type="entry name" value="Rho GTPase activation protein"/>
    <property type="match status" value="1"/>
</dbReference>
<dbReference type="PROSITE" id="PS00062">
    <property type="entry name" value="ALDOKETO_REDUCTASE_2"/>
    <property type="match status" value="1"/>
</dbReference>
<dbReference type="OrthoDB" id="6259562at2759"/>
<sequence length="596" mass="67854">MPITHKFVPLNNGFKVPCIGFNTSKLEAHNIEKLMLCAIDSGYRHIDCVSTNDNVKDIGVALQMKLSLGTLNRTNFYISSKANFQSLRRICEKTLADIGVSYLDLYLLHSSSAPEDYTQTEKLLDIIDGNWREMERLVDAGLVRSIGLSNFNRNHLDRIIKICNIKPVMLHLEGVFMTLDEELAGYAQSFGIQVSVHDLSSSTTKEENEFLENKDVCKMARAYHKTPAQLLIRQAVQRDIIVLSHSTDPQRIRANIDVFDFELTSDEVEKLEEVKTTIKKKHRTEIKSKPEREFTLDHVLRSRASAIKIYQRILSRLTKWPNDASGCYSNQPIDHWGSAKLFYNCKDIPDKSHCRKAAPSSVFGAYLSSQPQSTLHPGVPRLLEMLVGSLEAGGLAVEGLYRVPGRTSWPHDLEKAFTLQGMDSSAVLTSLVKKYLMSLPIKLLDCGSWDSVMKLLDSEEATTLVKRTEILCTIRYKIEDGFATAFKIDECNSPEESSEARCRLATLVFMMDHFQRVLRSQQKKKMAYEAFAICLTPCLFGIEAHCSKVLEIMLEHWEWIGKSLTTVSEHNLPSELLWDARRYILENLRKEFFKDL</sequence>
<dbReference type="CDD" id="cd00159">
    <property type="entry name" value="RhoGAP"/>
    <property type="match status" value="1"/>
</dbReference>
<keyword evidence="6" id="KW-1185">Reference proteome</keyword>
<dbReference type="Proteomes" id="UP000267029">
    <property type="component" value="Unassembled WGS sequence"/>
</dbReference>
<dbReference type="PANTHER" id="PTHR43827:SF3">
    <property type="entry name" value="NADP-DEPENDENT OXIDOREDUCTASE DOMAIN-CONTAINING PROTEIN"/>
    <property type="match status" value="1"/>
</dbReference>
<evidence type="ECO:0000313" key="5">
    <source>
        <dbReference type="EMBL" id="VDD74621.1"/>
    </source>
</evidence>
<evidence type="ECO:0000259" key="4">
    <source>
        <dbReference type="PROSITE" id="PS50238"/>
    </source>
</evidence>
<dbReference type="InterPro" id="IPR023210">
    <property type="entry name" value="NADP_OxRdtase_dom"/>
</dbReference>
<feature type="domain" description="Rho-GAP" evidence="4">
    <location>
        <begin position="365"/>
        <end position="592"/>
    </location>
</feature>
<dbReference type="InterPro" id="IPR020471">
    <property type="entry name" value="AKR"/>
</dbReference>
<dbReference type="EMBL" id="UXSR01000056">
    <property type="protein sequence ID" value="VDD74621.1"/>
    <property type="molecule type" value="Genomic_DNA"/>
</dbReference>
<comment type="similarity">
    <text evidence="1">Belongs to the aldo/keto reductase family.</text>
</comment>
<keyword evidence="2" id="KW-0521">NADP</keyword>
<dbReference type="CDD" id="cd19071">
    <property type="entry name" value="AKR_AKR1-5-like"/>
    <property type="match status" value="1"/>
</dbReference>
<evidence type="ECO:0000256" key="2">
    <source>
        <dbReference type="ARBA" id="ARBA00022857"/>
    </source>
</evidence>
<proteinExistence type="inferred from homology"/>
<reference evidence="5 6" key="1">
    <citation type="submission" date="2018-10" db="EMBL/GenBank/DDBJ databases">
        <authorList>
            <consortium name="Pathogen Informatics"/>
        </authorList>
    </citation>
    <scope>NUCLEOTIDE SEQUENCE [LARGE SCALE GENOMIC DNA]</scope>
</reference>
<dbReference type="GO" id="GO:0016616">
    <property type="term" value="F:oxidoreductase activity, acting on the CH-OH group of donors, NAD or NADP as acceptor"/>
    <property type="evidence" value="ECO:0007669"/>
    <property type="project" value="UniProtKB-ARBA"/>
</dbReference>
<dbReference type="STRING" id="53468.A0A158QSB7"/>
<accession>A0A158QSB7</accession>
<gene>
    <name evidence="5" type="ORF">MCOS_LOCUS624</name>
</gene>
<dbReference type="InterPro" id="IPR000198">
    <property type="entry name" value="RhoGAP_dom"/>
</dbReference>
<protein>
    <recommendedName>
        <fullName evidence="4">Rho-GAP domain-containing protein</fullName>
    </recommendedName>
</protein>
<dbReference type="PRINTS" id="PR00069">
    <property type="entry name" value="ALDKETRDTASE"/>
</dbReference>
<dbReference type="Gene3D" id="3.20.20.100">
    <property type="entry name" value="NADP-dependent oxidoreductase domain"/>
    <property type="match status" value="1"/>
</dbReference>
<name>A0A158QSB7_MESCO</name>
<dbReference type="Pfam" id="PF00248">
    <property type="entry name" value="Aldo_ket_red"/>
    <property type="match status" value="1"/>
</dbReference>
<dbReference type="InterPro" id="IPR018170">
    <property type="entry name" value="Aldo/ket_reductase_CS"/>
</dbReference>
<evidence type="ECO:0000256" key="3">
    <source>
        <dbReference type="ARBA" id="ARBA00023002"/>
    </source>
</evidence>
<dbReference type="GO" id="GO:0007165">
    <property type="term" value="P:signal transduction"/>
    <property type="evidence" value="ECO:0007669"/>
    <property type="project" value="InterPro"/>
</dbReference>
<dbReference type="SUPFAM" id="SSF51430">
    <property type="entry name" value="NAD(P)-linked oxidoreductase"/>
    <property type="match status" value="1"/>
</dbReference>
<dbReference type="AlphaFoldDB" id="A0A158QSB7"/>
<dbReference type="Pfam" id="PF00620">
    <property type="entry name" value="RhoGAP"/>
    <property type="match status" value="1"/>
</dbReference>
<dbReference type="InterPro" id="IPR008936">
    <property type="entry name" value="Rho_GTPase_activation_prot"/>
</dbReference>
<dbReference type="SUPFAM" id="SSF48350">
    <property type="entry name" value="GTPase activation domain, GAP"/>
    <property type="match status" value="1"/>
</dbReference>
<evidence type="ECO:0000313" key="6">
    <source>
        <dbReference type="Proteomes" id="UP000267029"/>
    </source>
</evidence>
<organism evidence="5 6">
    <name type="scientific">Mesocestoides corti</name>
    <name type="common">Flatworm</name>
    <dbReference type="NCBI Taxonomy" id="53468"/>
    <lineage>
        <taxon>Eukaryota</taxon>
        <taxon>Metazoa</taxon>
        <taxon>Spiralia</taxon>
        <taxon>Lophotrochozoa</taxon>
        <taxon>Platyhelminthes</taxon>
        <taxon>Cestoda</taxon>
        <taxon>Eucestoda</taxon>
        <taxon>Cyclophyllidea</taxon>
        <taxon>Mesocestoididae</taxon>
        <taxon>Mesocestoides</taxon>
    </lineage>
</organism>
<dbReference type="InterPro" id="IPR036812">
    <property type="entry name" value="NAD(P)_OxRdtase_dom_sf"/>
</dbReference>
<keyword evidence="3" id="KW-0560">Oxidoreductase</keyword>
<dbReference type="PROSITE" id="PS50238">
    <property type="entry name" value="RHOGAP"/>
    <property type="match status" value="1"/>
</dbReference>